<feature type="non-terminal residue" evidence="3">
    <location>
        <position position="288"/>
    </location>
</feature>
<sequence length="288" mass="32474">MLIGPWLFLLPFVVAVDKSKFKTCTQISFCHRYRDWTRLPEGSRTPHTVPRKELQQVAPSVFAGELRHSALPEEMPPSLHFELRFYDDNTVRFTIDENPQLVKDIRTRYRIPANDVIREDQLKPHGGVKYRFDGKTGTSSFDLGDQTSLEIDHDKAVLKLTVDGNVVQTINGKQQLVVEGTRKEKNDKCPYGLSISEDKYVDPACSPGEHAGTWEESFHGHTDHKPFGPSLVGVDVTFNGGVPAAYGLPEHATTALKLRAGGDEDDALYRFYNLDVFEYEMDSQAAIY</sequence>
<reference evidence="3 4" key="1">
    <citation type="submission" date="2020-04" db="EMBL/GenBank/DDBJ databases">
        <title>Perkinsus chesapeaki whole genome sequence.</title>
        <authorList>
            <person name="Bogema D.R."/>
        </authorList>
    </citation>
    <scope>NUCLEOTIDE SEQUENCE [LARGE SCALE GENOMIC DNA]</scope>
    <source>
        <strain evidence="3">ATCC PRA-425</strain>
    </source>
</reference>
<accession>A0A7J6LDH0</accession>
<feature type="chain" id="PRO_5029625262" description="Glycoside hydrolase family 31 N-terminal domain-containing protein" evidence="1">
    <location>
        <begin position="16"/>
        <end position="288"/>
    </location>
</feature>
<dbReference type="AlphaFoldDB" id="A0A7J6LDH0"/>
<dbReference type="InterPro" id="IPR025887">
    <property type="entry name" value="Glyco_hydro_31_N_dom"/>
</dbReference>
<proteinExistence type="predicted"/>
<comment type="caution">
    <text evidence="3">The sequence shown here is derived from an EMBL/GenBank/DDBJ whole genome shotgun (WGS) entry which is preliminary data.</text>
</comment>
<dbReference type="OrthoDB" id="3237269at2759"/>
<dbReference type="Gene3D" id="2.60.40.1760">
    <property type="entry name" value="glycosyl hydrolase (family 31)"/>
    <property type="match status" value="1"/>
</dbReference>
<name>A0A7J6LDH0_PERCH</name>
<dbReference type="Pfam" id="PF13802">
    <property type="entry name" value="Gal_mutarotas_2"/>
    <property type="match status" value="1"/>
</dbReference>
<evidence type="ECO:0000313" key="4">
    <source>
        <dbReference type="Proteomes" id="UP000591131"/>
    </source>
</evidence>
<gene>
    <name evidence="3" type="ORF">FOL47_008640</name>
</gene>
<protein>
    <recommendedName>
        <fullName evidence="2">Glycoside hydrolase family 31 N-terminal domain-containing protein</fullName>
    </recommendedName>
</protein>
<keyword evidence="4" id="KW-1185">Reference proteome</keyword>
<feature type="domain" description="Glycoside hydrolase family 31 N-terminal" evidence="2">
    <location>
        <begin position="81"/>
        <end position="288"/>
    </location>
</feature>
<evidence type="ECO:0000256" key="1">
    <source>
        <dbReference type="SAM" id="SignalP"/>
    </source>
</evidence>
<organism evidence="3 4">
    <name type="scientific">Perkinsus chesapeaki</name>
    <name type="common">Clam parasite</name>
    <name type="synonym">Perkinsus andrewsi</name>
    <dbReference type="NCBI Taxonomy" id="330153"/>
    <lineage>
        <taxon>Eukaryota</taxon>
        <taxon>Sar</taxon>
        <taxon>Alveolata</taxon>
        <taxon>Perkinsozoa</taxon>
        <taxon>Perkinsea</taxon>
        <taxon>Perkinsida</taxon>
        <taxon>Perkinsidae</taxon>
        <taxon>Perkinsus</taxon>
    </lineage>
</organism>
<keyword evidence="1" id="KW-0732">Signal</keyword>
<feature type="signal peptide" evidence="1">
    <location>
        <begin position="1"/>
        <end position="15"/>
    </location>
</feature>
<evidence type="ECO:0000313" key="3">
    <source>
        <dbReference type="EMBL" id="KAF4657030.1"/>
    </source>
</evidence>
<dbReference type="Proteomes" id="UP000591131">
    <property type="component" value="Unassembled WGS sequence"/>
</dbReference>
<dbReference type="EMBL" id="JAAPAO010000564">
    <property type="protein sequence ID" value="KAF4657030.1"/>
    <property type="molecule type" value="Genomic_DNA"/>
</dbReference>
<evidence type="ECO:0000259" key="2">
    <source>
        <dbReference type="Pfam" id="PF13802"/>
    </source>
</evidence>